<evidence type="ECO:0000313" key="4">
    <source>
        <dbReference type="Proteomes" id="UP000043316"/>
    </source>
</evidence>
<dbReference type="PANTHER" id="PTHR38033">
    <property type="entry name" value="MEMBRANE PROTEIN-RELATED"/>
    <property type="match status" value="1"/>
</dbReference>
<dbReference type="Proteomes" id="UP000043316">
    <property type="component" value="Unassembled WGS sequence"/>
</dbReference>
<name>A0A0H5M0E9_YERIN</name>
<keyword evidence="1" id="KW-0472">Membrane</keyword>
<feature type="transmembrane region" description="Helical" evidence="1">
    <location>
        <begin position="185"/>
        <end position="206"/>
    </location>
</feature>
<reference evidence="4" key="1">
    <citation type="submission" date="2015-03" db="EMBL/GenBank/DDBJ databases">
        <authorList>
            <consortium name="Pathogen Informatics"/>
        </authorList>
    </citation>
    <scope>NUCLEOTIDE SEQUENCE [LARGE SCALE GENOMIC DNA]</scope>
    <source>
        <strain evidence="4">R148</strain>
    </source>
</reference>
<protein>
    <submittedName>
        <fullName evidence="3">Uncharacterized protein conserved in bacteria</fullName>
    </submittedName>
</protein>
<dbReference type="AlphaFoldDB" id="A0A0H5M0E9"/>
<feature type="domain" description="Type IV / VI secretion system DotU" evidence="2">
    <location>
        <begin position="4"/>
        <end position="199"/>
    </location>
</feature>
<evidence type="ECO:0000256" key="1">
    <source>
        <dbReference type="SAM" id="Phobius"/>
    </source>
</evidence>
<dbReference type="Pfam" id="PF09850">
    <property type="entry name" value="DotU"/>
    <property type="match status" value="1"/>
</dbReference>
<evidence type="ECO:0000259" key="2">
    <source>
        <dbReference type="Pfam" id="PF09850"/>
    </source>
</evidence>
<dbReference type="GeneID" id="61816380"/>
<keyword evidence="1" id="KW-1133">Transmembrane helix</keyword>
<dbReference type="Gene3D" id="1.25.40.590">
    <property type="entry name" value="Type IV / VI secretion system, DotU"/>
    <property type="match status" value="1"/>
</dbReference>
<dbReference type="InterPro" id="IPR017732">
    <property type="entry name" value="T4/T6SS_DotU"/>
</dbReference>
<proteinExistence type="predicted"/>
<dbReference type="PANTHER" id="PTHR38033:SF1">
    <property type="entry name" value="DOTU FAMILY TYPE IV_VI SECRETION SYSTEM PROTEIN"/>
    <property type="match status" value="1"/>
</dbReference>
<evidence type="ECO:0000313" key="3">
    <source>
        <dbReference type="EMBL" id="CRY56522.1"/>
    </source>
</evidence>
<organism evidence="3 4">
    <name type="scientific">Yersinia intermedia</name>
    <dbReference type="NCBI Taxonomy" id="631"/>
    <lineage>
        <taxon>Bacteria</taxon>
        <taxon>Pseudomonadati</taxon>
        <taxon>Pseudomonadota</taxon>
        <taxon>Gammaproteobacteria</taxon>
        <taxon>Enterobacterales</taxon>
        <taxon>Yersiniaceae</taxon>
        <taxon>Yersinia</taxon>
    </lineage>
</organism>
<dbReference type="RefSeq" id="WP_019211726.1">
    <property type="nucleotide sequence ID" value="NZ_CWJI01000014.1"/>
</dbReference>
<gene>
    <name evidence="3" type="ORF">ERS008476_03566</name>
</gene>
<dbReference type="InterPro" id="IPR038522">
    <property type="entry name" value="T4/T6SS_DotU_sf"/>
</dbReference>
<keyword evidence="1" id="KW-0812">Transmembrane</keyword>
<accession>A0A0H5M0E9</accession>
<dbReference type="EMBL" id="CWJI01000014">
    <property type="protein sequence ID" value="CRY56522.1"/>
    <property type="molecule type" value="Genomic_DNA"/>
</dbReference>
<sequence length="207" mass="24057">MMRLIECYLPIWRFATEFYLFPENYSDYEKFRQQSINLFEQAALAAEQQNETEDCEHALFAVVVWFDERVLCSSLPWVKRWRSALLQGQLFQTSIGGEVFFNRLDSIDKDNHPLRLVYLFCLLMGFNGKYTQTDNGLLVKRVEQERGCLPVEWQVWPNQALLTPMTLGSARVQPSSLKRFVGNRWTAILGVIAIYAAMFTAGMVYLT</sequence>